<dbReference type="Proteomes" id="UP000186601">
    <property type="component" value="Unassembled WGS sequence"/>
</dbReference>
<proteinExistence type="predicted"/>
<feature type="region of interest" description="Disordered" evidence="1">
    <location>
        <begin position="383"/>
        <end position="588"/>
    </location>
</feature>
<organism evidence="2 3">
    <name type="scientific">Hermanssonia centrifuga</name>
    <dbReference type="NCBI Taxonomy" id="98765"/>
    <lineage>
        <taxon>Eukaryota</taxon>
        <taxon>Fungi</taxon>
        <taxon>Dikarya</taxon>
        <taxon>Basidiomycota</taxon>
        <taxon>Agaricomycotina</taxon>
        <taxon>Agaricomycetes</taxon>
        <taxon>Polyporales</taxon>
        <taxon>Meruliaceae</taxon>
        <taxon>Hermanssonia</taxon>
    </lineage>
</organism>
<feature type="compositionally biased region" description="Polar residues" evidence="1">
    <location>
        <begin position="140"/>
        <end position="160"/>
    </location>
</feature>
<keyword evidence="3" id="KW-1185">Reference proteome</keyword>
<evidence type="ECO:0000313" key="3">
    <source>
        <dbReference type="Proteomes" id="UP000186601"/>
    </source>
</evidence>
<evidence type="ECO:0000313" key="2">
    <source>
        <dbReference type="EMBL" id="PSR81711.1"/>
    </source>
</evidence>
<feature type="compositionally biased region" description="Polar residues" evidence="1">
    <location>
        <begin position="1"/>
        <end position="26"/>
    </location>
</feature>
<dbReference type="EMBL" id="MLYV02000609">
    <property type="protein sequence ID" value="PSR81711.1"/>
    <property type="molecule type" value="Genomic_DNA"/>
</dbReference>
<name>A0A2R6NZV3_9APHY</name>
<feature type="compositionally biased region" description="Low complexity" evidence="1">
    <location>
        <begin position="567"/>
        <end position="582"/>
    </location>
</feature>
<comment type="caution">
    <text evidence="2">The sequence shown here is derived from an EMBL/GenBank/DDBJ whole genome shotgun (WGS) entry which is preliminary data.</text>
</comment>
<evidence type="ECO:0000256" key="1">
    <source>
        <dbReference type="SAM" id="MobiDB-lite"/>
    </source>
</evidence>
<feature type="region of interest" description="Disordered" evidence="1">
    <location>
        <begin position="96"/>
        <end position="218"/>
    </location>
</feature>
<gene>
    <name evidence="2" type="ORF">PHLCEN_2v6283</name>
</gene>
<feature type="region of interest" description="Disordered" evidence="1">
    <location>
        <begin position="1"/>
        <end position="62"/>
    </location>
</feature>
<dbReference type="AlphaFoldDB" id="A0A2R6NZV3"/>
<sequence length="588" mass="62250">MAQWSTNAASAFGPSTNGTTELTAQQLAGDMAGGAGAPTIGAGRSRRRGNRRTPSQISTRSLPVYMKEPGEHEVVIYRGPDDMEDAPTTTNVVMPSVAESVAESPDLSLEESREQSQVYVAEPDSPHDMPLLSVDDSRTRSSLLPSGLRQSVDTLVTDESASALLHNRSPDIDPRGAAPAYFEAIDLSQTPEPSPQLTNDEPPTPDPSPPERNEGTRRRSGLFGLFHGRHSTHGRPPAVPELAASLGHRRDDSGPSVISVASSGSHMARVQSRSTHRPSFSGSGSVFPAISRSRSRLFDQPNLTSPSMISLNSISAPLSHTLVRTEFTYPRSGPTPDQLRLISSRESFARFGVPYGEDAIAFAASASRMDLSIPPPDFEEVDHLSGAQSRADLGDTVEEVSSTTEHEISEESQTSSHEDGADSVGATSPPPNTTSDPEIPVIATAVPKEMEEASDSALSESPVDVSHPPGLSVKSNLSSSKSPLSQSSLPVRAESRASSHTSFATAEESLHSTPTTPFSSTSSKFSIPRVVINTGIPEHPDDASQSDAEAEPSTPRMGPTHTHETTDTTIALSPTTPTSSTTEIGQAF</sequence>
<feature type="compositionally biased region" description="Polar residues" evidence="1">
    <location>
        <begin position="187"/>
        <end position="199"/>
    </location>
</feature>
<protein>
    <submittedName>
        <fullName evidence="2">Uncharacterized protein</fullName>
    </submittedName>
</protein>
<dbReference type="OrthoDB" id="2804493at2759"/>
<dbReference type="STRING" id="98765.A0A2R6NZV3"/>
<feature type="compositionally biased region" description="Low complexity" evidence="1">
    <location>
        <begin position="471"/>
        <end position="491"/>
    </location>
</feature>
<reference evidence="2 3" key="1">
    <citation type="submission" date="2018-02" db="EMBL/GenBank/DDBJ databases">
        <title>Genome sequence of the basidiomycete white-rot fungus Phlebia centrifuga.</title>
        <authorList>
            <person name="Granchi Z."/>
            <person name="Peng M."/>
            <person name="de Vries R.P."/>
            <person name="Hilden K."/>
            <person name="Makela M.R."/>
            <person name="Grigoriev I."/>
            <person name="Riley R."/>
        </authorList>
    </citation>
    <scope>NUCLEOTIDE SEQUENCE [LARGE SCALE GENOMIC DNA]</scope>
    <source>
        <strain evidence="2 3">FBCC195</strain>
    </source>
</reference>
<accession>A0A2R6NZV3</accession>
<feature type="compositionally biased region" description="Low complexity" evidence="1">
    <location>
        <begin position="512"/>
        <end position="526"/>
    </location>
</feature>